<dbReference type="Pfam" id="PF00149">
    <property type="entry name" value="Metallophos"/>
    <property type="match status" value="1"/>
</dbReference>
<evidence type="ECO:0000259" key="3">
    <source>
        <dbReference type="Pfam" id="PF00149"/>
    </source>
</evidence>
<dbReference type="OrthoDB" id="9803927at2"/>
<dbReference type="GO" id="GO:0008253">
    <property type="term" value="F:5'-nucleotidase activity"/>
    <property type="evidence" value="ECO:0007669"/>
    <property type="project" value="TreeGrafter"/>
</dbReference>
<dbReference type="RefSeq" id="WP_068901426.1">
    <property type="nucleotide sequence ID" value="NZ_JBHUIF010000015.1"/>
</dbReference>
<dbReference type="GO" id="GO:0000166">
    <property type="term" value="F:nucleotide binding"/>
    <property type="evidence" value="ECO:0007669"/>
    <property type="project" value="UniProtKB-KW"/>
</dbReference>
<comment type="caution">
    <text evidence="5">The sequence shown here is derived from an EMBL/GenBank/DDBJ whole genome shotgun (WGS) entry which is preliminary data.</text>
</comment>
<dbReference type="AlphaFoldDB" id="A0A1C3EKJ4"/>
<dbReference type="GO" id="GO:0009166">
    <property type="term" value="P:nucleotide catabolic process"/>
    <property type="evidence" value="ECO:0007669"/>
    <property type="project" value="InterPro"/>
</dbReference>
<dbReference type="InterPro" id="IPR004843">
    <property type="entry name" value="Calcineurin-like_PHP"/>
</dbReference>
<dbReference type="InterPro" id="IPR029052">
    <property type="entry name" value="Metallo-depent_PP-like"/>
</dbReference>
<evidence type="ECO:0000256" key="2">
    <source>
        <dbReference type="RuleBase" id="RU362119"/>
    </source>
</evidence>
<dbReference type="PANTHER" id="PTHR11575">
    <property type="entry name" value="5'-NUCLEOTIDASE-RELATED"/>
    <property type="match status" value="1"/>
</dbReference>
<dbReference type="STRING" id="1080227.A8L45_09000"/>
<gene>
    <name evidence="5" type="ORF">A8L45_09000</name>
</gene>
<keyword evidence="1" id="KW-0732">Signal</keyword>
<dbReference type="SUPFAM" id="SSF56300">
    <property type="entry name" value="Metallo-dependent phosphatases"/>
    <property type="match status" value="1"/>
</dbReference>
<accession>A0A1C3EKJ4</accession>
<dbReference type="PRINTS" id="PR01607">
    <property type="entry name" value="APYRASEFAMLY"/>
</dbReference>
<reference evidence="5 6" key="1">
    <citation type="submission" date="2016-05" db="EMBL/GenBank/DDBJ databases">
        <title>Genomic Taxonomy of the Vibrionaceae.</title>
        <authorList>
            <person name="Gomez-Gil B."/>
            <person name="Enciso-Ibarra J."/>
        </authorList>
    </citation>
    <scope>NUCLEOTIDE SEQUENCE [LARGE SCALE GENOMIC DNA]</scope>
    <source>
        <strain evidence="5 6">CAIM 1920</strain>
    </source>
</reference>
<proteinExistence type="inferred from homology"/>
<name>A0A1C3EKJ4_9GAMM</name>
<dbReference type="GO" id="GO:0030288">
    <property type="term" value="C:outer membrane-bounded periplasmic space"/>
    <property type="evidence" value="ECO:0007669"/>
    <property type="project" value="TreeGrafter"/>
</dbReference>
<dbReference type="PANTHER" id="PTHR11575:SF24">
    <property type="entry name" value="5'-NUCLEOTIDASE"/>
    <property type="match status" value="1"/>
</dbReference>
<dbReference type="Gene3D" id="3.90.780.10">
    <property type="entry name" value="5'-Nucleotidase, C-terminal domain"/>
    <property type="match status" value="1"/>
</dbReference>
<evidence type="ECO:0000259" key="4">
    <source>
        <dbReference type="Pfam" id="PF02872"/>
    </source>
</evidence>
<dbReference type="InterPro" id="IPR008334">
    <property type="entry name" value="5'-Nucleotdase_C"/>
</dbReference>
<protein>
    <submittedName>
        <fullName evidence="5">Bifunctional metallophosphatase/5'-nucleotidase</fullName>
    </submittedName>
</protein>
<keyword evidence="2" id="KW-0378">Hydrolase</keyword>
<dbReference type="Proteomes" id="UP000094936">
    <property type="component" value="Unassembled WGS sequence"/>
</dbReference>
<organism evidence="5 6">
    <name type="scientific">Veronia pacifica</name>
    <dbReference type="NCBI Taxonomy" id="1080227"/>
    <lineage>
        <taxon>Bacteria</taxon>
        <taxon>Pseudomonadati</taxon>
        <taxon>Pseudomonadota</taxon>
        <taxon>Gammaproteobacteria</taxon>
        <taxon>Vibrionales</taxon>
        <taxon>Vibrionaceae</taxon>
        <taxon>Veronia</taxon>
    </lineage>
</organism>
<feature type="domain" description="5'-Nucleotidase C-terminal" evidence="4">
    <location>
        <begin position="384"/>
        <end position="538"/>
    </location>
</feature>
<keyword evidence="2" id="KW-0547">Nucleotide-binding</keyword>
<evidence type="ECO:0000313" key="6">
    <source>
        <dbReference type="Proteomes" id="UP000094936"/>
    </source>
</evidence>
<dbReference type="EMBL" id="LYBM01000013">
    <property type="protein sequence ID" value="ODA33762.1"/>
    <property type="molecule type" value="Genomic_DNA"/>
</dbReference>
<sequence length="578" mass="63654">MPTINPLILSVTHINDTHSHFEPSPITLSLPDSHMQIKTTTGGFARIKNVVEHFRQQAKEKQQGFLFLHAGDCFQGSLYYSLFKGDINARLLNMLGLDAMTLGNHELDLGNGPVSDFLSDIHFPLLAGNWDVSHELPNKTKRLSDKPQLRPYLAKQKRADVVIKEFNGHQVAIFGVSIDKMSAIANPDPDTPFVSSLEVVKNTVKRLHDQGIKNIILLSHLGYAADLDMAEQVDGLSVIIGGHSHTLQGDFSALGLGFEEPYGRCESGTLVLQACCHAMFLGAVELEFNSHGEVTHHSGNNFLLLDEDCCQNASLTDGNSDIDDVDAKREAICALKQQDNVLFTKTENDIHDVIGRDYKPAVHRLESDIVTFVPHLLRHIRVPDQKGGSEIAPLVCEAMLFSARCRGIPADFAIHNAGGVRVSVSSGSLTAAEIAGRLLPFEIDIVEYRVSGKQVRLALEGAIDNAINNGINGTGDGSFPYTAYLRFDYDKDLPIGRRISSLQYRVENEWRSVEDNGLYRSVSSAYTTKGKEGYDALEHPGNNVRSVGVTLSESFIEYARTIESLEPVKPDMAGFQRF</sequence>
<keyword evidence="6" id="KW-1185">Reference proteome</keyword>
<feature type="domain" description="Calcineurin-like phosphoesterase" evidence="3">
    <location>
        <begin position="10"/>
        <end position="246"/>
    </location>
</feature>
<dbReference type="InterPro" id="IPR006179">
    <property type="entry name" value="5_nucleotidase/apyrase"/>
</dbReference>
<dbReference type="Gene3D" id="3.60.21.10">
    <property type="match status" value="1"/>
</dbReference>
<evidence type="ECO:0000256" key="1">
    <source>
        <dbReference type="ARBA" id="ARBA00022729"/>
    </source>
</evidence>
<evidence type="ECO:0000313" key="5">
    <source>
        <dbReference type="EMBL" id="ODA33762.1"/>
    </source>
</evidence>
<dbReference type="Pfam" id="PF02872">
    <property type="entry name" value="5_nucleotid_C"/>
    <property type="match status" value="1"/>
</dbReference>
<dbReference type="GO" id="GO:0008768">
    <property type="term" value="F:UDP-sugar diphosphatase activity"/>
    <property type="evidence" value="ECO:0007669"/>
    <property type="project" value="TreeGrafter"/>
</dbReference>
<comment type="similarity">
    <text evidence="2">Belongs to the 5'-nucleotidase family.</text>
</comment>
<dbReference type="InterPro" id="IPR036907">
    <property type="entry name" value="5'-Nucleotdase_C_sf"/>
</dbReference>
<dbReference type="SUPFAM" id="SSF55816">
    <property type="entry name" value="5'-nucleotidase (syn. UDP-sugar hydrolase), C-terminal domain"/>
    <property type="match status" value="1"/>
</dbReference>